<gene>
    <name evidence="7" type="primary">murE</name>
    <name evidence="12" type="ORF">SAMN05421647_101169</name>
</gene>
<dbReference type="STRING" id="49186.SAMN05421647_101169"/>
<proteinExistence type="inferred from homology"/>
<comment type="cofactor">
    <cofactor evidence="7">
        <name>Mg(2+)</name>
        <dbReference type="ChEBI" id="CHEBI:18420"/>
    </cofactor>
</comment>
<dbReference type="InterPro" id="IPR005761">
    <property type="entry name" value="UDP-N-AcMur-Glu-dNH2Pim_ligase"/>
</dbReference>
<evidence type="ECO:0000256" key="6">
    <source>
        <dbReference type="ARBA" id="ARBA00023316"/>
    </source>
</evidence>
<dbReference type="Pfam" id="PF08245">
    <property type="entry name" value="Mur_ligase_M"/>
    <property type="match status" value="1"/>
</dbReference>
<feature type="binding site" evidence="7">
    <location>
        <begin position="421"/>
        <end position="424"/>
    </location>
    <ligand>
        <name>meso-2,6-diaminopimelate</name>
        <dbReference type="ChEBI" id="CHEBI:57791"/>
    </ligand>
</feature>
<dbReference type="RefSeq" id="WP_076460093.1">
    <property type="nucleotide sequence ID" value="NZ_FTMN01000001.1"/>
</dbReference>
<dbReference type="Pfam" id="PF01225">
    <property type="entry name" value="Mur_ligase"/>
    <property type="match status" value="1"/>
</dbReference>
<dbReference type="InterPro" id="IPR004101">
    <property type="entry name" value="Mur_ligase_C"/>
</dbReference>
<organism evidence="12 13">
    <name type="scientific">Marinobacterium stanieri</name>
    <dbReference type="NCBI Taxonomy" id="49186"/>
    <lineage>
        <taxon>Bacteria</taxon>
        <taxon>Pseudomonadati</taxon>
        <taxon>Pseudomonadota</taxon>
        <taxon>Gammaproteobacteria</taxon>
        <taxon>Oceanospirillales</taxon>
        <taxon>Oceanospirillaceae</taxon>
        <taxon>Marinobacterium</taxon>
    </lineage>
</organism>
<comment type="PTM">
    <text evidence="7">Carboxylation is probably crucial for Mg(2+) binding and, consequently, for the gamma-phosphate positioning of ATP.</text>
</comment>
<feature type="binding site" evidence="7">
    <location>
        <begin position="164"/>
        <end position="165"/>
    </location>
    <ligand>
        <name>UDP-N-acetyl-alpha-D-muramoyl-L-alanyl-D-glutamate</name>
        <dbReference type="ChEBI" id="CHEBI:83900"/>
    </ligand>
</feature>
<feature type="binding site" evidence="7">
    <location>
        <position position="197"/>
    </location>
    <ligand>
        <name>UDP-N-acetyl-alpha-D-muramoyl-L-alanyl-D-glutamate</name>
        <dbReference type="ChEBI" id="CHEBI:83900"/>
    </ligand>
</feature>
<dbReference type="GO" id="GO:0000287">
    <property type="term" value="F:magnesium ion binding"/>
    <property type="evidence" value="ECO:0007669"/>
    <property type="project" value="UniProtKB-UniRule"/>
</dbReference>
<comment type="pathway">
    <text evidence="7 8">Cell wall biogenesis; peptidoglycan biosynthesis.</text>
</comment>
<dbReference type="EMBL" id="FTMN01000001">
    <property type="protein sequence ID" value="SIP89014.1"/>
    <property type="molecule type" value="Genomic_DNA"/>
</dbReference>
<keyword evidence="7" id="KW-0460">Magnesium</keyword>
<feature type="binding site" evidence="7">
    <location>
        <position position="35"/>
    </location>
    <ligand>
        <name>UDP-N-acetyl-alpha-D-muramoyl-L-alanyl-D-glutamate</name>
        <dbReference type="ChEBI" id="CHEBI:83900"/>
    </ligand>
</feature>
<feature type="binding site" evidence="7">
    <location>
        <position position="476"/>
    </location>
    <ligand>
        <name>meso-2,6-diaminopimelate</name>
        <dbReference type="ChEBI" id="CHEBI:57791"/>
    </ligand>
</feature>
<evidence type="ECO:0000256" key="2">
    <source>
        <dbReference type="ARBA" id="ARBA00022618"/>
    </source>
</evidence>
<evidence type="ECO:0000256" key="4">
    <source>
        <dbReference type="ARBA" id="ARBA00022984"/>
    </source>
</evidence>
<feature type="modified residue" description="N6-carboxylysine" evidence="7">
    <location>
        <position position="231"/>
    </location>
</feature>
<dbReference type="Gene3D" id="3.40.1190.10">
    <property type="entry name" value="Mur-like, catalytic domain"/>
    <property type="match status" value="1"/>
</dbReference>
<dbReference type="InterPro" id="IPR036565">
    <property type="entry name" value="Mur-like_cat_sf"/>
</dbReference>
<evidence type="ECO:0000256" key="3">
    <source>
        <dbReference type="ARBA" id="ARBA00022960"/>
    </source>
</evidence>
<accession>A0A1N6NAB2</accession>
<evidence type="ECO:0000313" key="13">
    <source>
        <dbReference type="Proteomes" id="UP000186895"/>
    </source>
</evidence>
<dbReference type="InterPro" id="IPR000713">
    <property type="entry name" value="Mur_ligase_N"/>
</dbReference>
<comment type="caution">
    <text evidence="7">Lacks conserved residue(s) required for the propagation of feature annotation.</text>
</comment>
<comment type="catalytic activity">
    <reaction evidence="7">
        <text>UDP-N-acetyl-alpha-D-muramoyl-L-alanyl-D-glutamate + meso-2,6-diaminopimelate + ATP = UDP-N-acetyl-alpha-D-muramoyl-L-alanyl-gamma-D-glutamyl-meso-2,6-diaminopimelate + ADP + phosphate + H(+)</text>
        <dbReference type="Rhea" id="RHEA:23676"/>
        <dbReference type="ChEBI" id="CHEBI:15378"/>
        <dbReference type="ChEBI" id="CHEBI:30616"/>
        <dbReference type="ChEBI" id="CHEBI:43474"/>
        <dbReference type="ChEBI" id="CHEBI:57791"/>
        <dbReference type="ChEBI" id="CHEBI:83900"/>
        <dbReference type="ChEBI" id="CHEBI:83905"/>
        <dbReference type="ChEBI" id="CHEBI:456216"/>
        <dbReference type="EC" id="6.3.2.13"/>
    </reaction>
</comment>
<dbReference type="EC" id="6.3.2.13" evidence="7"/>
<evidence type="ECO:0000313" key="12">
    <source>
        <dbReference type="EMBL" id="SIP89014.1"/>
    </source>
</evidence>
<dbReference type="PANTHER" id="PTHR23135">
    <property type="entry name" value="MUR LIGASE FAMILY MEMBER"/>
    <property type="match status" value="1"/>
</dbReference>
<dbReference type="NCBIfam" id="NF001124">
    <property type="entry name" value="PRK00139.1-2"/>
    <property type="match status" value="1"/>
</dbReference>
<keyword evidence="7" id="KW-0547">Nucleotide-binding</keyword>
<dbReference type="AlphaFoldDB" id="A0A1N6NAB2"/>
<protein>
    <recommendedName>
        <fullName evidence="7">UDP-N-acetylmuramoyl-L-alanyl-D-glutamate--2,6-diaminopimelate ligase</fullName>
        <ecNumber evidence="7">6.3.2.13</ecNumber>
    </recommendedName>
    <alternativeName>
        <fullName evidence="7">Meso-A2pm-adding enzyme</fullName>
    </alternativeName>
    <alternativeName>
        <fullName evidence="7">Meso-diaminopimelate-adding enzyme</fullName>
    </alternativeName>
    <alternativeName>
        <fullName evidence="7">UDP-MurNAc-L-Ala-D-Glu:meso-diaminopimelate ligase</fullName>
    </alternativeName>
    <alternativeName>
        <fullName evidence="7">UDP-MurNAc-tripeptide synthetase</fullName>
    </alternativeName>
    <alternativeName>
        <fullName evidence="7">UDP-N-acetylmuramyl-tripeptide synthetase</fullName>
    </alternativeName>
</protein>
<dbReference type="GO" id="GO:0009252">
    <property type="term" value="P:peptidoglycan biosynthetic process"/>
    <property type="evidence" value="ECO:0007669"/>
    <property type="project" value="UniProtKB-UniRule"/>
</dbReference>
<dbReference type="GO" id="GO:0008765">
    <property type="term" value="F:UDP-N-acetylmuramoylalanyl-D-glutamate-2,6-diaminopimelate ligase activity"/>
    <property type="evidence" value="ECO:0007669"/>
    <property type="project" value="UniProtKB-UniRule"/>
</dbReference>
<keyword evidence="3 7" id="KW-0133">Cell shape</keyword>
<feature type="domain" description="Mur ligase central" evidence="11">
    <location>
        <begin position="120"/>
        <end position="322"/>
    </location>
</feature>
<dbReference type="GO" id="GO:0051301">
    <property type="term" value="P:cell division"/>
    <property type="evidence" value="ECO:0007669"/>
    <property type="project" value="UniProtKB-KW"/>
</dbReference>
<keyword evidence="2 7" id="KW-0132">Cell division</keyword>
<evidence type="ECO:0000256" key="1">
    <source>
        <dbReference type="ARBA" id="ARBA00005898"/>
    </source>
</evidence>
<evidence type="ECO:0000259" key="10">
    <source>
        <dbReference type="Pfam" id="PF02875"/>
    </source>
</evidence>
<feature type="domain" description="Mur ligase N-terminal catalytic" evidence="9">
    <location>
        <begin position="30"/>
        <end position="108"/>
    </location>
</feature>
<dbReference type="Pfam" id="PF02875">
    <property type="entry name" value="Mur_ligase_C"/>
    <property type="match status" value="1"/>
</dbReference>
<reference evidence="12 13" key="1">
    <citation type="submission" date="2017-01" db="EMBL/GenBank/DDBJ databases">
        <authorList>
            <person name="Mah S.A."/>
            <person name="Swanson W.J."/>
            <person name="Moy G.W."/>
            <person name="Vacquier V.D."/>
        </authorList>
    </citation>
    <scope>NUCLEOTIDE SEQUENCE [LARGE SCALE GENOMIC DNA]</scope>
    <source>
        <strain evidence="12 13">DSM 7027</strain>
    </source>
</reference>
<dbReference type="PANTHER" id="PTHR23135:SF4">
    <property type="entry name" value="UDP-N-ACETYLMURAMOYL-L-ALANYL-D-GLUTAMATE--2,6-DIAMINOPIMELATE LIGASE MURE HOMOLOG, CHLOROPLASTIC"/>
    <property type="match status" value="1"/>
</dbReference>
<feature type="binding site" evidence="7">
    <location>
        <position position="191"/>
    </location>
    <ligand>
        <name>UDP-N-acetyl-alpha-D-muramoyl-L-alanyl-D-glutamate</name>
        <dbReference type="ChEBI" id="CHEBI:83900"/>
    </ligand>
</feature>
<name>A0A1N6NAB2_9GAMM</name>
<dbReference type="GO" id="GO:0071555">
    <property type="term" value="P:cell wall organization"/>
    <property type="evidence" value="ECO:0007669"/>
    <property type="project" value="UniProtKB-KW"/>
</dbReference>
<dbReference type="SUPFAM" id="SSF53244">
    <property type="entry name" value="MurD-like peptide ligases, peptide-binding domain"/>
    <property type="match status" value="1"/>
</dbReference>
<feature type="binding site" evidence="7">
    <location>
        <begin position="122"/>
        <end position="128"/>
    </location>
    <ligand>
        <name>ATP</name>
        <dbReference type="ChEBI" id="CHEBI:30616"/>
    </ligand>
</feature>
<comment type="similarity">
    <text evidence="1 7">Belongs to the MurCDEF family. MurE subfamily.</text>
</comment>
<dbReference type="Gene3D" id="3.40.1390.10">
    <property type="entry name" value="MurE/MurF, N-terminal domain"/>
    <property type="match status" value="1"/>
</dbReference>
<keyword evidence="7" id="KW-0067">ATP-binding</keyword>
<feature type="binding site" evidence="7">
    <location>
        <position position="472"/>
    </location>
    <ligand>
        <name>meso-2,6-diaminopimelate</name>
        <dbReference type="ChEBI" id="CHEBI:57791"/>
    </ligand>
</feature>
<evidence type="ECO:0000259" key="9">
    <source>
        <dbReference type="Pfam" id="PF01225"/>
    </source>
</evidence>
<dbReference type="InterPro" id="IPR035911">
    <property type="entry name" value="MurE/MurF_N"/>
</dbReference>
<dbReference type="UniPathway" id="UPA00219"/>
<comment type="subcellular location">
    <subcellularLocation>
        <location evidence="7 8">Cytoplasm</location>
    </subcellularLocation>
</comment>
<feature type="binding site" evidence="7">
    <location>
        <position position="199"/>
    </location>
    <ligand>
        <name>UDP-N-acetyl-alpha-D-muramoyl-L-alanyl-D-glutamate</name>
        <dbReference type="ChEBI" id="CHEBI:83900"/>
    </ligand>
</feature>
<keyword evidence="7" id="KW-0963">Cytoplasm</keyword>
<keyword evidence="13" id="KW-1185">Reference proteome</keyword>
<evidence type="ECO:0000256" key="8">
    <source>
        <dbReference type="RuleBase" id="RU004135"/>
    </source>
</evidence>
<dbReference type="SUPFAM" id="SSF63418">
    <property type="entry name" value="MurE/MurF N-terminal domain"/>
    <property type="match status" value="1"/>
</dbReference>
<keyword evidence="5 7" id="KW-0131">Cell cycle</keyword>
<dbReference type="SUPFAM" id="SSF53623">
    <property type="entry name" value="MurD-like peptide ligases, catalytic domain"/>
    <property type="match status" value="1"/>
</dbReference>
<dbReference type="InterPro" id="IPR013221">
    <property type="entry name" value="Mur_ligase_cen"/>
</dbReference>
<feature type="short sequence motif" description="Meso-diaminopimelate recognition motif" evidence="7">
    <location>
        <begin position="421"/>
        <end position="424"/>
    </location>
</feature>
<evidence type="ECO:0000259" key="11">
    <source>
        <dbReference type="Pfam" id="PF08245"/>
    </source>
</evidence>
<feature type="binding site" evidence="7">
    <location>
        <position position="37"/>
    </location>
    <ligand>
        <name>UDP-N-acetyl-alpha-D-muramoyl-L-alanyl-D-glutamate</name>
        <dbReference type="ChEBI" id="CHEBI:83900"/>
    </ligand>
</feature>
<keyword evidence="4 7" id="KW-0573">Peptidoglycan synthesis</keyword>
<keyword evidence="6 7" id="KW-0961">Cell wall biogenesis/degradation</keyword>
<comment type="function">
    <text evidence="7">Catalyzes the addition of meso-diaminopimelic acid to the nucleotide precursor UDP-N-acetylmuramoyl-L-alanyl-D-glutamate (UMAG) in the biosynthesis of bacterial cell-wall peptidoglycan.</text>
</comment>
<dbReference type="Gene3D" id="3.90.190.20">
    <property type="entry name" value="Mur ligase, C-terminal domain"/>
    <property type="match status" value="1"/>
</dbReference>
<dbReference type="HAMAP" id="MF_00208">
    <property type="entry name" value="MurE"/>
    <property type="match status" value="1"/>
</dbReference>
<dbReference type="GO" id="GO:0008360">
    <property type="term" value="P:regulation of cell shape"/>
    <property type="evidence" value="ECO:0007669"/>
    <property type="project" value="UniProtKB-KW"/>
</dbReference>
<dbReference type="NCBIfam" id="NF001126">
    <property type="entry name" value="PRK00139.1-4"/>
    <property type="match status" value="1"/>
</dbReference>
<dbReference type="eggNOG" id="COG0769">
    <property type="taxonomic scope" value="Bacteria"/>
</dbReference>
<feature type="domain" description="Mur ligase C-terminal" evidence="10">
    <location>
        <begin position="345"/>
        <end position="474"/>
    </location>
</feature>
<feature type="binding site" evidence="7">
    <location>
        <position position="397"/>
    </location>
    <ligand>
        <name>meso-2,6-diaminopimelate</name>
        <dbReference type="ChEBI" id="CHEBI:57791"/>
    </ligand>
</feature>
<dbReference type="InterPro" id="IPR036615">
    <property type="entry name" value="Mur_ligase_C_dom_sf"/>
</dbReference>
<keyword evidence="7 12" id="KW-0436">Ligase</keyword>
<dbReference type="Proteomes" id="UP000186895">
    <property type="component" value="Unassembled WGS sequence"/>
</dbReference>
<sequence>MSTLTHSLMKLLPQVFEASAAQAHLANVNVSGLALDSRRVQAGDLFFARNGAQLRGADFLSGAQTKGACAALVPRGELSDDERQGLTLPIIEVDDLDRCIGEVSSRFYGEPSQRCKVIGITGTNGKTSCASFMVQALNQLGHKAALIGTLGNGFWGQLDTASHTTPDPISLQALMAELVEAGAEYIVMEVSSHALDQQRVAGVRFEAGAFTNLTRDHLDYHGDMEAYGDAKARLFADYQPSIQLLNLDDVFGRTLWERLEPAPGRVLGFALSDPNADLTLADLTFTPAGQGFRYLGVQGEVQVDAPMMGSFNASNLLLCTGLLEALGFDLPAIGKVLSNLEPVPGRMQPIPADTSKPSVVVDFAHTPDALAQALQALRLHSGSQGELICVFGCGGDRDRGKRAEMAAVAERHADRVVVTSDNPRSEDPRAIVEDVLAGFAKPENVIVCVERDQAIRQAIEMAAAGDLVLLAGKGHEQYQEVAGVRHPFSDFDYAWHVLNEGADV</sequence>
<dbReference type="GO" id="GO:0005524">
    <property type="term" value="F:ATP binding"/>
    <property type="evidence" value="ECO:0007669"/>
    <property type="project" value="UniProtKB-UniRule"/>
</dbReference>
<dbReference type="NCBIfam" id="TIGR01085">
    <property type="entry name" value="murE"/>
    <property type="match status" value="1"/>
</dbReference>
<evidence type="ECO:0000256" key="5">
    <source>
        <dbReference type="ARBA" id="ARBA00023306"/>
    </source>
</evidence>
<dbReference type="GO" id="GO:0005737">
    <property type="term" value="C:cytoplasm"/>
    <property type="evidence" value="ECO:0007669"/>
    <property type="project" value="UniProtKB-SubCell"/>
</dbReference>
<evidence type="ECO:0000256" key="7">
    <source>
        <dbReference type="HAMAP-Rule" id="MF_00208"/>
    </source>
</evidence>